<organism evidence="6 7">
    <name type="scientific">Emergencia timonensis</name>
    <dbReference type="NCBI Taxonomy" id="1776384"/>
    <lineage>
        <taxon>Bacteria</taxon>
        <taxon>Bacillati</taxon>
        <taxon>Bacillota</taxon>
        <taxon>Clostridia</taxon>
        <taxon>Peptostreptococcales</taxon>
        <taxon>Anaerovoracaceae</taxon>
        <taxon>Emergencia</taxon>
    </lineage>
</organism>
<feature type="binding site" evidence="3">
    <location>
        <position position="346"/>
    </location>
    <ligand>
        <name>CoA</name>
        <dbReference type="ChEBI" id="CHEBI:57287"/>
    </ligand>
</feature>
<dbReference type="EMBL" id="QRMS01000003">
    <property type="protein sequence ID" value="RHJ87364.1"/>
    <property type="molecule type" value="Genomic_DNA"/>
</dbReference>
<evidence type="ECO:0000256" key="1">
    <source>
        <dbReference type="ARBA" id="ARBA00009632"/>
    </source>
</evidence>
<dbReference type="GO" id="GO:0005737">
    <property type="term" value="C:cytoplasm"/>
    <property type="evidence" value="ECO:0007669"/>
    <property type="project" value="UniProtKB-SubCell"/>
</dbReference>
<evidence type="ECO:0000313" key="6">
    <source>
        <dbReference type="EMBL" id="RHJ87364.1"/>
    </source>
</evidence>
<comment type="caution">
    <text evidence="6">The sequence shown here is derived from an EMBL/GenBank/DDBJ whole genome shotgun (WGS) entry which is preliminary data.</text>
</comment>
<dbReference type="Pfam" id="PF13336">
    <property type="entry name" value="AcetylCoA_hyd_C"/>
    <property type="match status" value="1"/>
</dbReference>
<dbReference type="STRING" id="1776384.GCA_900086585_00836"/>
<sequence length="452" mass="49148">MYKVSTLADEYKKKLVTADEAVAIVKPGDRVHYGTGCGSPVDLDEAMARRADSLKDVHILSCITIRKAPSKLYLATQSNDQVRFESAHFSGADRKMCKEGRCWYIPMNFNELPSYWVGNDCGIDVAMFQVTPMDQNGNFNLGPQVSDMRGVIEGAKKIIVEVNENMPLAQGFQTQVNLADVDYIVEGSNETLAELPTKGATEIDRQIAAHVVERISSDSTLQLGIGGLPNCIGQMLADSDVKNISGHTEMLVDAYVELFNAGKLTNNKAINKGSLVYTFAGGTKKLYDFIDGNPICCNAPVDYVNNVDVIASMDNFVSVNSCIQVDLYGQVCSESGGYQQISGTGGQLDFVMGAYHSKGGQSFICTPSTRTLKDGTKESLIAPVLTPGSIVTTPRSATHMIVTEYGVANLKGKSTWERAELLINVAHPDFREDLIKAAEKNGIWKNTSKCTF</sequence>
<dbReference type="EC" id="2.8.3.-" evidence="3"/>
<dbReference type="InterPro" id="IPR023990">
    <property type="entry name" value="Butryl-CoA_acetate_CoA_Tfrase"/>
</dbReference>
<dbReference type="GO" id="GO:0006084">
    <property type="term" value="P:acetyl-CoA metabolic process"/>
    <property type="evidence" value="ECO:0007669"/>
    <property type="project" value="UniProtKB-UniRule"/>
</dbReference>
<comment type="pathway">
    <text evidence="3">Lipid metabolism; butanoate metabolism.</text>
</comment>
<dbReference type="GO" id="GO:0008775">
    <property type="term" value="F:acetate CoA-transferase activity"/>
    <property type="evidence" value="ECO:0007669"/>
    <property type="project" value="InterPro"/>
</dbReference>
<keyword evidence="3" id="KW-0963">Cytoplasm</keyword>
<feature type="binding site" evidence="3">
    <location>
        <begin position="224"/>
        <end position="228"/>
    </location>
    <ligand>
        <name>CoA</name>
        <dbReference type="ChEBI" id="CHEBI:57287"/>
    </ligand>
</feature>
<comment type="catalytic activity">
    <reaction evidence="3">
        <text>butanoate + acetyl-CoA = butanoyl-CoA + acetate</text>
        <dbReference type="Rhea" id="RHEA:30071"/>
        <dbReference type="ChEBI" id="CHEBI:17968"/>
        <dbReference type="ChEBI" id="CHEBI:30089"/>
        <dbReference type="ChEBI" id="CHEBI:57288"/>
        <dbReference type="ChEBI" id="CHEBI:57371"/>
    </reaction>
</comment>
<evidence type="ECO:0000256" key="3">
    <source>
        <dbReference type="HAMAP-Rule" id="MF_03228"/>
    </source>
</evidence>
<dbReference type="InterPro" id="IPR026888">
    <property type="entry name" value="AcetylCoA_hyd_C"/>
</dbReference>
<dbReference type="OrthoDB" id="9801795at2"/>
<evidence type="ECO:0000259" key="5">
    <source>
        <dbReference type="Pfam" id="PF13336"/>
    </source>
</evidence>
<dbReference type="RefSeq" id="WP_067534322.1">
    <property type="nucleotide sequence ID" value="NZ_AP025567.1"/>
</dbReference>
<evidence type="ECO:0000259" key="4">
    <source>
        <dbReference type="Pfam" id="PF02550"/>
    </source>
</evidence>
<evidence type="ECO:0000256" key="2">
    <source>
        <dbReference type="ARBA" id="ARBA00022679"/>
    </source>
</evidence>
<dbReference type="InterPro" id="IPR046433">
    <property type="entry name" value="ActCoA_hydro"/>
</dbReference>
<protein>
    <recommendedName>
        <fullName evidence="3">Probable butyrate:acetyl-CoA coenzyme A-transferase</fullName>
        <shortName evidence="3">Butyrate CoA-transferase</shortName>
        <ecNumber evidence="3">2.8.3.-</ecNumber>
    </recommendedName>
</protein>
<dbReference type="UniPathway" id="UPA00863"/>
<dbReference type="InterPro" id="IPR038460">
    <property type="entry name" value="AcetylCoA_hyd_C_sf"/>
</dbReference>
<dbReference type="PANTHER" id="PTHR21432:SF20">
    <property type="entry name" value="ACETYL-COA HYDROLASE"/>
    <property type="match status" value="1"/>
</dbReference>
<dbReference type="GeneID" id="83003235"/>
<accession>A0A415E1E2</accession>
<feature type="domain" description="Acetyl-CoA hydrolase/transferase C-terminal" evidence="5">
    <location>
        <begin position="282"/>
        <end position="438"/>
    </location>
</feature>
<keyword evidence="3" id="KW-0443">Lipid metabolism</keyword>
<feature type="active site" description="5-glutamyl coenzyme A thioester intermediate" evidence="3">
    <location>
        <position position="249"/>
    </location>
</feature>
<dbReference type="Gene3D" id="3.40.1080.10">
    <property type="entry name" value="Glutaconate Coenzyme A-transferase"/>
    <property type="match status" value="1"/>
</dbReference>
<dbReference type="Pfam" id="PF02550">
    <property type="entry name" value="AcetylCoA_hydro"/>
    <property type="match status" value="1"/>
</dbReference>
<proteinExistence type="inferred from homology"/>
<dbReference type="SUPFAM" id="SSF100950">
    <property type="entry name" value="NagB/RpiA/CoA transferase-like"/>
    <property type="match status" value="2"/>
</dbReference>
<dbReference type="InterPro" id="IPR003702">
    <property type="entry name" value="ActCoA_hydro_N"/>
</dbReference>
<dbReference type="Proteomes" id="UP000284841">
    <property type="component" value="Unassembled WGS sequence"/>
</dbReference>
<keyword evidence="7" id="KW-1185">Reference proteome</keyword>
<keyword evidence="3" id="KW-0276">Fatty acid metabolism</keyword>
<feature type="binding site" evidence="3">
    <location>
        <position position="323"/>
    </location>
    <ligand>
        <name>CoA</name>
        <dbReference type="ChEBI" id="CHEBI:57287"/>
    </ligand>
</feature>
<dbReference type="HAMAP" id="MF_03228">
    <property type="entry name" value="But_CoA_trans"/>
    <property type="match status" value="1"/>
</dbReference>
<comment type="similarity">
    <text evidence="1 3">Belongs to the acetyl-CoA hydrolase/transferase family.</text>
</comment>
<dbReference type="Gene3D" id="3.40.1080.20">
    <property type="entry name" value="Acetyl-CoA hydrolase/transferase C-terminal domain"/>
    <property type="match status" value="1"/>
</dbReference>
<dbReference type="AlphaFoldDB" id="A0A415E1E2"/>
<evidence type="ECO:0000313" key="7">
    <source>
        <dbReference type="Proteomes" id="UP000284841"/>
    </source>
</evidence>
<comment type="subcellular location">
    <subcellularLocation>
        <location evidence="3">Cytoplasm</location>
    </subcellularLocation>
</comment>
<gene>
    <name evidence="6" type="ORF">DW099_11735</name>
</gene>
<dbReference type="Gene3D" id="3.30.750.70">
    <property type="entry name" value="4-hydroxybutyrate coenzyme like domains"/>
    <property type="match status" value="1"/>
</dbReference>
<dbReference type="PANTHER" id="PTHR21432">
    <property type="entry name" value="ACETYL-COA HYDROLASE-RELATED"/>
    <property type="match status" value="1"/>
</dbReference>
<reference evidence="6 7" key="1">
    <citation type="submission" date="2018-08" db="EMBL/GenBank/DDBJ databases">
        <title>A genome reference for cultivated species of the human gut microbiota.</title>
        <authorList>
            <person name="Zou Y."/>
            <person name="Xue W."/>
            <person name="Luo G."/>
        </authorList>
    </citation>
    <scope>NUCLEOTIDE SEQUENCE [LARGE SCALE GENOMIC DNA]</scope>
    <source>
        <strain evidence="6 7">AM07-24</strain>
    </source>
</reference>
<comment type="function">
    <text evidence="3">Coenzyme A-transferase that converts butyrate to butyryl-CoA.</text>
</comment>
<dbReference type="InterPro" id="IPR037171">
    <property type="entry name" value="NagB/RpiA_transferase-like"/>
</dbReference>
<dbReference type="GO" id="GO:0019605">
    <property type="term" value="P:butyrate metabolic process"/>
    <property type="evidence" value="ECO:0007669"/>
    <property type="project" value="UniProtKB-UniRule"/>
</dbReference>
<dbReference type="GO" id="GO:0006083">
    <property type="term" value="P:acetate metabolic process"/>
    <property type="evidence" value="ECO:0007669"/>
    <property type="project" value="InterPro"/>
</dbReference>
<feature type="domain" description="Acetyl-CoA hydrolase/transferase N-terminal" evidence="4">
    <location>
        <begin position="9"/>
        <end position="189"/>
    </location>
</feature>
<keyword evidence="2 3" id="KW-0808">Transferase</keyword>
<name>A0A415E1E2_9FIRM</name>